<dbReference type="GO" id="GO:0008800">
    <property type="term" value="F:beta-lactamase activity"/>
    <property type="evidence" value="ECO:0007669"/>
    <property type="project" value="InterPro"/>
</dbReference>
<accession>M1WYV5</accession>
<dbReference type="SUPFAM" id="SSF56601">
    <property type="entry name" value="beta-lactamase/transpeptidase-like"/>
    <property type="match status" value="1"/>
</dbReference>
<reference evidence="2 3" key="1">
    <citation type="submission" date="2012-05" db="EMBL/GenBank/DDBJ databases">
        <authorList>
            <person name="Hilton J."/>
        </authorList>
    </citation>
    <scope>NUCLEOTIDE SEQUENCE [LARGE SCALE GENOMIC DNA]</scope>
    <source>
        <strain evidence="2 3">HH01</strain>
    </source>
</reference>
<dbReference type="GO" id="GO:0046677">
    <property type="term" value="P:response to antibiotic"/>
    <property type="evidence" value="ECO:0007669"/>
    <property type="project" value="InterPro"/>
</dbReference>
<dbReference type="InterPro" id="IPR000871">
    <property type="entry name" value="Beta-lactam_class-A"/>
</dbReference>
<protein>
    <recommendedName>
        <fullName evidence="1">Beta-lactamase class A catalytic domain-containing protein</fullName>
    </recommendedName>
</protein>
<dbReference type="InterPro" id="IPR012338">
    <property type="entry name" value="Beta-lactam/transpept-like"/>
</dbReference>
<dbReference type="EMBL" id="CAIY01000033">
    <property type="protein sequence ID" value="CCH67077.1"/>
    <property type="molecule type" value="Genomic_DNA"/>
</dbReference>
<dbReference type="Proteomes" id="UP000053051">
    <property type="component" value="Unassembled WGS sequence"/>
</dbReference>
<dbReference type="GO" id="GO:0030655">
    <property type="term" value="P:beta-lactam antibiotic catabolic process"/>
    <property type="evidence" value="ECO:0007669"/>
    <property type="project" value="InterPro"/>
</dbReference>
<evidence type="ECO:0000313" key="3">
    <source>
        <dbReference type="Proteomes" id="UP000053051"/>
    </source>
</evidence>
<organism evidence="2 3">
    <name type="scientific">Richelia intracellularis HH01</name>
    <dbReference type="NCBI Taxonomy" id="1165094"/>
    <lineage>
        <taxon>Bacteria</taxon>
        <taxon>Bacillati</taxon>
        <taxon>Cyanobacteriota</taxon>
        <taxon>Cyanophyceae</taxon>
        <taxon>Nostocales</taxon>
        <taxon>Nostocaceae</taxon>
        <taxon>Richelia</taxon>
    </lineage>
</organism>
<sequence>MLTTNATAILLHSIIGGVAVSRKRSQSIMTLLEYSPNPSKFSKRTKKNHLIGILGSALTQNSKIWSKTGWASRVRHDAAYIEIPDKFPYLLVVFTEGEKNARNEDMLPFISQQFMHNANNL</sequence>
<proteinExistence type="predicted"/>
<dbReference type="PANTHER" id="PTHR35333">
    <property type="entry name" value="BETA-LACTAMASE"/>
    <property type="match status" value="1"/>
</dbReference>
<evidence type="ECO:0000259" key="1">
    <source>
        <dbReference type="Pfam" id="PF13354"/>
    </source>
</evidence>
<gene>
    <name evidence="2" type="ORF">RINTHH_9220</name>
</gene>
<reference evidence="3" key="2">
    <citation type="submission" date="2016-01" db="EMBL/GenBank/DDBJ databases">
        <title>Diatom-associated endosymboitic cyanobacterium lacks core nitrogen metabolism enzymes.</title>
        <authorList>
            <person name="Hilton J.A."/>
            <person name="Foster R.A."/>
            <person name="Tripp H.J."/>
            <person name="Carter B.J."/>
            <person name="Zehr J.P."/>
            <person name="Villareal T.A."/>
        </authorList>
    </citation>
    <scope>NUCLEOTIDE SEQUENCE [LARGE SCALE GENOMIC DNA]</scope>
    <source>
        <strain evidence="3">HH01</strain>
    </source>
</reference>
<dbReference type="STRING" id="1165094.RINTHH_9220"/>
<feature type="domain" description="Beta-lactamase class A catalytic" evidence="1">
    <location>
        <begin position="3"/>
        <end position="95"/>
    </location>
</feature>
<dbReference type="PANTHER" id="PTHR35333:SF3">
    <property type="entry name" value="BETA-LACTAMASE-TYPE TRANSPEPTIDASE FOLD CONTAINING PROTEIN"/>
    <property type="match status" value="1"/>
</dbReference>
<dbReference type="Gene3D" id="3.40.710.10">
    <property type="entry name" value="DD-peptidase/beta-lactamase superfamily"/>
    <property type="match status" value="1"/>
</dbReference>
<dbReference type="AlphaFoldDB" id="M1WYV5"/>
<dbReference type="Pfam" id="PF13354">
    <property type="entry name" value="Beta-lactamase2"/>
    <property type="match status" value="1"/>
</dbReference>
<evidence type="ECO:0000313" key="2">
    <source>
        <dbReference type="EMBL" id="CCH67077.1"/>
    </source>
</evidence>
<name>M1WYV5_9NOST</name>
<keyword evidence="3" id="KW-1185">Reference proteome</keyword>
<dbReference type="InterPro" id="IPR045155">
    <property type="entry name" value="Beta-lactam_cat"/>
</dbReference>
<comment type="caution">
    <text evidence="2">The sequence shown here is derived from an EMBL/GenBank/DDBJ whole genome shotgun (WGS) entry which is preliminary data.</text>
</comment>